<dbReference type="Proteomes" id="UP000281553">
    <property type="component" value="Unassembled WGS sequence"/>
</dbReference>
<dbReference type="AlphaFoldDB" id="A0A3P7MT38"/>
<proteinExistence type="predicted"/>
<organism evidence="2 3">
    <name type="scientific">Dibothriocephalus latus</name>
    <name type="common">Fish tapeworm</name>
    <name type="synonym">Diphyllobothrium latum</name>
    <dbReference type="NCBI Taxonomy" id="60516"/>
    <lineage>
        <taxon>Eukaryota</taxon>
        <taxon>Metazoa</taxon>
        <taxon>Spiralia</taxon>
        <taxon>Lophotrochozoa</taxon>
        <taxon>Platyhelminthes</taxon>
        <taxon>Cestoda</taxon>
        <taxon>Eucestoda</taxon>
        <taxon>Diphyllobothriidea</taxon>
        <taxon>Diphyllobothriidae</taxon>
        <taxon>Dibothriocephalus</taxon>
    </lineage>
</organism>
<evidence type="ECO:0000313" key="3">
    <source>
        <dbReference type="Proteomes" id="UP000281553"/>
    </source>
</evidence>
<gene>
    <name evidence="2" type="ORF">DILT_LOCUS16095</name>
</gene>
<evidence type="ECO:0000313" key="2">
    <source>
        <dbReference type="EMBL" id="VDN32875.1"/>
    </source>
</evidence>
<name>A0A3P7MT38_DIBLA</name>
<feature type="region of interest" description="Disordered" evidence="1">
    <location>
        <begin position="1"/>
        <end position="23"/>
    </location>
</feature>
<evidence type="ECO:0000256" key="1">
    <source>
        <dbReference type="SAM" id="MobiDB-lite"/>
    </source>
</evidence>
<sequence length="77" mass="8890">MEMEKVHTFPRPPTCTNEYPHPRNLIITNDDYDSQESCKWQAKTVRGEALAKKRRVTQSANMRHEVSLAYAAIICPD</sequence>
<reference evidence="2 3" key="1">
    <citation type="submission" date="2018-11" db="EMBL/GenBank/DDBJ databases">
        <authorList>
            <consortium name="Pathogen Informatics"/>
        </authorList>
    </citation>
    <scope>NUCLEOTIDE SEQUENCE [LARGE SCALE GENOMIC DNA]</scope>
</reference>
<dbReference type="EMBL" id="UYRU01082833">
    <property type="protein sequence ID" value="VDN32875.1"/>
    <property type="molecule type" value="Genomic_DNA"/>
</dbReference>
<keyword evidence="3" id="KW-1185">Reference proteome</keyword>
<accession>A0A3P7MT38</accession>
<protein>
    <submittedName>
        <fullName evidence="2">Uncharacterized protein</fullName>
    </submittedName>
</protein>